<keyword evidence="3" id="KW-1185">Reference proteome</keyword>
<reference evidence="2 3" key="1">
    <citation type="journal article" date="2018" name="Mycol. Prog.">
        <title>Coniella lustricola, a new species from submerged detritus.</title>
        <authorList>
            <person name="Raudabaugh D.B."/>
            <person name="Iturriaga T."/>
            <person name="Carver A."/>
            <person name="Mondo S."/>
            <person name="Pangilinan J."/>
            <person name="Lipzen A."/>
            <person name="He G."/>
            <person name="Amirebrahimi M."/>
            <person name="Grigoriev I.V."/>
            <person name="Miller A.N."/>
        </authorList>
    </citation>
    <scope>NUCLEOTIDE SEQUENCE [LARGE SCALE GENOMIC DNA]</scope>
    <source>
        <strain evidence="2 3">B22-T-1</strain>
    </source>
</reference>
<protein>
    <submittedName>
        <fullName evidence="2">Uncharacterized protein</fullName>
    </submittedName>
</protein>
<gene>
    <name evidence="2" type="ORF">BD289DRAFT_454352</name>
</gene>
<organism evidence="2 3">
    <name type="scientific">Coniella lustricola</name>
    <dbReference type="NCBI Taxonomy" id="2025994"/>
    <lineage>
        <taxon>Eukaryota</taxon>
        <taxon>Fungi</taxon>
        <taxon>Dikarya</taxon>
        <taxon>Ascomycota</taxon>
        <taxon>Pezizomycotina</taxon>
        <taxon>Sordariomycetes</taxon>
        <taxon>Sordariomycetidae</taxon>
        <taxon>Diaporthales</taxon>
        <taxon>Schizoparmaceae</taxon>
        <taxon>Coniella</taxon>
    </lineage>
</organism>
<keyword evidence="1" id="KW-0812">Transmembrane</keyword>
<dbReference type="AlphaFoldDB" id="A0A2T3A3T9"/>
<sequence length="108" mass="12736">MAALILPMQCLRTRHDTDCYGDDVFRGNIHQGRPISRRYRHLKIIDDINNPNHNVIFLDDVRHPSSRHYKRQSHIFANHQKHALYLLLALKHLIVLIIVHAIFCQHCS</sequence>
<dbReference type="EMBL" id="KZ678480">
    <property type="protein sequence ID" value="PSR82311.1"/>
    <property type="molecule type" value="Genomic_DNA"/>
</dbReference>
<dbReference type="Proteomes" id="UP000241462">
    <property type="component" value="Unassembled WGS sequence"/>
</dbReference>
<proteinExistence type="predicted"/>
<evidence type="ECO:0000313" key="2">
    <source>
        <dbReference type="EMBL" id="PSR82311.1"/>
    </source>
</evidence>
<accession>A0A2T3A3T9</accession>
<keyword evidence="1" id="KW-1133">Transmembrane helix</keyword>
<keyword evidence="1" id="KW-0472">Membrane</keyword>
<evidence type="ECO:0000313" key="3">
    <source>
        <dbReference type="Proteomes" id="UP000241462"/>
    </source>
</evidence>
<dbReference type="InParanoid" id="A0A2T3A3T9"/>
<evidence type="ECO:0000256" key="1">
    <source>
        <dbReference type="SAM" id="Phobius"/>
    </source>
</evidence>
<feature type="transmembrane region" description="Helical" evidence="1">
    <location>
        <begin position="83"/>
        <end position="103"/>
    </location>
</feature>
<name>A0A2T3A3T9_9PEZI</name>